<evidence type="ECO:0000313" key="2">
    <source>
        <dbReference type="EMBL" id="SMO67171.1"/>
    </source>
</evidence>
<reference evidence="2 3" key="1">
    <citation type="submission" date="2017-05" db="EMBL/GenBank/DDBJ databases">
        <authorList>
            <person name="Varghese N."/>
            <person name="Submissions S."/>
        </authorList>
    </citation>
    <scope>NUCLEOTIDE SEQUENCE [LARGE SCALE GENOMIC DNA]</scope>
    <source>
        <strain evidence="2 3">DSM 45474</strain>
    </source>
</reference>
<name>A0A521D7W2_9BACL</name>
<evidence type="ECO:0000256" key="1">
    <source>
        <dbReference type="SAM" id="Phobius"/>
    </source>
</evidence>
<proteinExistence type="predicted"/>
<gene>
    <name evidence="2" type="ORF">SAMN06264849_105151</name>
</gene>
<dbReference type="EMBL" id="FXTI01000005">
    <property type="protein sequence ID" value="SMO67171.1"/>
    <property type="molecule type" value="Genomic_DNA"/>
</dbReference>
<keyword evidence="1" id="KW-1133">Transmembrane helix</keyword>
<evidence type="ECO:0000313" key="3">
    <source>
        <dbReference type="Proteomes" id="UP000315636"/>
    </source>
</evidence>
<keyword evidence="3" id="KW-1185">Reference proteome</keyword>
<keyword evidence="1" id="KW-0472">Membrane</keyword>
<sequence length="99" mass="11634">MERILSGFMAITGAIAICSDNSLYSMLFAIMVVVYACYHLYDNWNTRKRYVYILVFIVALTFFYYVLQLFLKGIFVHTAAFPKWLFLFFRYTFSVSGCP</sequence>
<keyword evidence="1" id="KW-0812">Transmembrane</keyword>
<protein>
    <submittedName>
        <fullName evidence="2">Uncharacterized protein</fullName>
    </submittedName>
</protein>
<organism evidence="2 3">
    <name type="scientific">Melghirimyces algeriensis</name>
    <dbReference type="NCBI Taxonomy" id="910412"/>
    <lineage>
        <taxon>Bacteria</taxon>
        <taxon>Bacillati</taxon>
        <taxon>Bacillota</taxon>
        <taxon>Bacilli</taxon>
        <taxon>Bacillales</taxon>
        <taxon>Thermoactinomycetaceae</taxon>
        <taxon>Melghirimyces</taxon>
    </lineage>
</organism>
<feature type="transmembrane region" description="Helical" evidence="1">
    <location>
        <begin position="73"/>
        <end position="93"/>
    </location>
</feature>
<dbReference type="AlphaFoldDB" id="A0A521D7W2"/>
<feature type="transmembrane region" description="Helical" evidence="1">
    <location>
        <begin position="50"/>
        <end position="67"/>
    </location>
</feature>
<dbReference type="Proteomes" id="UP000315636">
    <property type="component" value="Unassembled WGS sequence"/>
</dbReference>
<accession>A0A521D7W2</accession>